<dbReference type="PRINTS" id="PR00778">
    <property type="entry name" value="HTHARSR"/>
</dbReference>
<keyword evidence="1" id="KW-0805">Transcription regulation</keyword>
<name>A0ABW8GMP6_9PROT</name>
<reference evidence="5 6" key="1">
    <citation type="submission" date="2024-11" db="EMBL/GenBank/DDBJ databases">
        <authorList>
            <person name="Kaparullina E.N."/>
            <person name="Delegan Y.A."/>
            <person name="Doronina N.V."/>
        </authorList>
    </citation>
    <scope>NUCLEOTIDE SEQUENCE [LARGE SCALE GENOMIC DNA]</scope>
    <source>
        <strain evidence="5 6">7sh_L</strain>
    </source>
</reference>
<gene>
    <name evidence="5" type="ORF">ACIKP9_10580</name>
</gene>
<dbReference type="SMART" id="SM00418">
    <property type="entry name" value="HTH_ARSR"/>
    <property type="match status" value="1"/>
</dbReference>
<accession>A0ABW8GMP6</accession>
<dbReference type="Gene3D" id="1.10.10.10">
    <property type="entry name" value="Winged helix-like DNA-binding domain superfamily/Winged helix DNA-binding domain"/>
    <property type="match status" value="1"/>
</dbReference>
<dbReference type="SUPFAM" id="SSF46785">
    <property type="entry name" value="Winged helix' DNA-binding domain"/>
    <property type="match status" value="1"/>
</dbReference>
<dbReference type="PANTHER" id="PTHR33154">
    <property type="entry name" value="TRANSCRIPTIONAL REGULATOR, ARSR FAMILY"/>
    <property type="match status" value="1"/>
</dbReference>
<dbReference type="RefSeq" id="WP_400882444.1">
    <property type="nucleotide sequence ID" value="NZ_JBIWXY010000002.1"/>
</dbReference>
<evidence type="ECO:0000313" key="6">
    <source>
        <dbReference type="Proteomes" id="UP001617669"/>
    </source>
</evidence>
<keyword evidence="2" id="KW-0238">DNA-binding</keyword>
<dbReference type="Pfam" id="PF12840">
    <property type="entry name" value="HTH_20"/>
    <property type="match status" value="1"/>
</dbReference>
<dbReference type="CDD" id="cd00090">
    <property type="entry name" value="HTH_ARSR"/>
    <property type="match status" value="1"/>
</dbReference>
<sequence>MKTSIDIPAEWQNISNLFVALGDAHRQRILLSFEPGERLSIGQIAAASTLSRTAITYHLKVLEQGGALRSEKVGKEVLFSIDKDCMQTSLQNVLNYIQQDI</sequence>
<comment type="caution">
    <text evidence="5">The sequence shown here is derived from an EMBL/GenBank/DDBJ whole genome shotgun (WGS) entry which is preliminary data.</text>
</comment>
<dbReference type="Proteomes" id="UP001617669">
    <property type="component" value="Unassembled WGS sequence"/>
</dbReference>
<dbReference type="InterPro" id="IPR001845">
    <property type="entry name" value="HTH_ArsR_DNA-bd_dom"/>
</dbReference>
<dbReference type="InterPro" id="IPR051081">
    <property type="entry name" value="HTH_MetalResp_TranReg"/>
</dbReference>
<organism evidence="5 6">
    <name type="scientific">Methylobacillus methanolivorans</name>
    <dbReference type="NCBI Taxonomy" id="1848927"/>
    <lineage>
        <taxon>Bacteria</taxon>
        <taxon>Pseudomonadati</taxon>
        <taxon>Pseudomonadota</taxon>
        <taxon>Betaproteobacteria</taxon>
        <taxon>Nitrosomonadales</taxon>
        <taxon>Methylophilaceae</taxon>
        <taxon>Methylobacillus</taxon>
    </lineage>
</organism>
<keyword evidence="3" id="KW-0804">Transcription</keyword>
<dbReference type="EMBL" id="JBIWXY010000002">
    <property type="protein sequence ID" value="MFJ5446672.1"/>
    <property type="molecule type" value="Genomic_DNA"/>
</dbReference>
<proteinExistence type="predicted"/>
<evidence type="ECO:0000256" key="2">
    <source>
        <dbReference type="ARBA" id="ARBA00023125"/>
    </source>
</evidence>
<feature type="domain" description="HTH arsR-type" evidence="4">
    <location>
        <begin position="7"/>
        <end position="101"/>
    </location>
</feature>
<dbReference type="InterPro" id="IPR036388">
    <property type="entry name" value="WH-like_DNA-bd_sf"/>
</dbReference>
<keyword evidence="6" id="KW-1185">Reference proteome</keyword>
<dbReference type="InterPro" id="IPR011991">
    <property type="entry name" value="ArsR-like_HTH"/>
</dbReference>
<evidence type="ECO:0000256" key="3">
    <source>
        <dbReference type="ARBA" id="ARBA00023163"/>
    </source>
</evidence>
<dbReference type="PROSITE" id="PS50987">
    <property type="entry name" value="HTH_ARSR_2"/>
    <property type="match status" value="1"/>
</dbReference>
<evidence type="ECO:0000313" key="5">
    <source>
        <dbReference type="EMBL" id="MFJ5446672.1"/>
    </source>
</evidence>
<protein>
    <submittedName>
        <fullName evidence="5">ArsR/SmtB family transcription factor</fullName>
    </submittedName>
</protein>
<evidence type="ECO:0000259" key="4">
    <source>
        <dbReference type="PROSITE" id="PS50987"/>
    </source>
</evidence>
<evidence type="ECO:0000256" key="1">
    <source>
        <dbReference type="ARBA" id="ARBA00023015"/>
    </source>
</evidence>
<dbReference type="InterPro" id="IPR036390">
    <property type="entry name" value="WH_DNA-bd_sf"/>
</dbReference>
<dbReference type="PANTHER" id="PTHR33154:SF33">
    <property type="entry name" value="TRANSCRIPTIONAL REPRESSOR SDPR"/>
    <property type="match status" value="1"/>
</dbReference>